<sequence length="112" mass="12989">MALTEAKHQARKFSRALEKLYKDNVVPEEHEYRGGVRYIKYTEKFCSLLEEVTASDYVQCNEGIWVLNAISESLRWAERSQEDHMPVPLSEDSPTNASEKDSKEHSDEKLQL</sequence>
<evidence type="ECO:0000256" key="1">
    <source>
        <dbReference type="SAM" id="MobiDB-lite"/>
    </source>
</evidence>
<protein>
    <submittedName>
        <fullName evidence="2">Uncharacterized protein</fullName>
    </submittedName>
</protein>
<dbReference type="GeneID" id="18814087"/>
<dbReference type="HOGENOM" id="CLU_2147393_0_0_1"/>
<evidence type="ECO:0000313" key="2">
    <source>
        <dbReference type="EMBL" id="EGO28950.1"/>
    </source>
</evidence>
<dbReference type="RefSeq" id="XP_007313192.1">
    <property type="nucleotide sequence ID" value="XM_007313130.1"/>
</dbReference>
<dbReference type="EMBL" id="GL945429">
    <property type="protein sequence ID" value="EGO28950.1"/>
    <property type="molecule type" value="Genomic_DNA"/>
</dbReference>
<dbReference type="AlphaFoldDB" id="F8NI53"/>
<feature type="compositionally biased region" description="Basic and acidic residues" evidence="1">
    <location>
        <begin position="98"/>
        <end position="112"/>
    </location>
</feature>
<dbReference type="Proteomes" id="UP000008064">
    <property type="component" value="Unassembled WGS sequence"/>
</dbReference>
<dbReference type="KEGG" id="sla:SERLADRAFT_432956"/>
<reference evidence="2" key="1">
    <citation type="submission" date="2011-04" db="EMBL/GenBank/DDBJ databases">
        <title>Evolution of plant cell wall degrading machinery underlies the functional diversity of forest fungi.</title>
        <authorList>
            <consortium name="US DOE Joint Genome Institute (JGI-PGF)"/>
            <person name="Eastwood D.C."/>
            <person name="Floudas D."/>
            <person name="Binder M."/>
            <person name="Majcherczyk A."/>
            <person name="Schneider P."/>
            <person name="Aerts A."/>
            <person name="Asiegbu F.O."/>
            <person name="Baker S.E."/>
            <person name="Barry K."/>
            <person name="Bendiksby M."/>
            <person name="Blumentritt M."/>
            <person name="Coutinho P.M."/>
            <person name="Cullen D."/>
            <person name="Cullen D."/>
            <person name="Gathman A."/>
            <person name="Goodell B."/>
            <person name="Henrissat B."/>
            <person name="Ihrmark K."/>
            <person name="Kauserud H."/>
            <person name="Kohler A."/>
            <person name="LaButti K."/>
            <person name="Lapidus A."/>
            <person name="Lavin J.L."/>
            <person name="Lee Y.-H."/>
            <person name="Lindquist E."/>
            <person name="Lilly W."/>
            <person name="Lucas S."/>
            <person name="Morin E."/>
            <person name="Murat C."/>
            <person name="Oguiza J.A."/>
            <person name="Park J."/>
            <person name="Pisabarro A.G."/>
            <person name="Riley R."/>
            <person name="Rosling A."/>
            <person name="Salamov A."/>
            <person name="Schmidt O."/>
            <person name="Schmutz J."/>
            <person name="Skrede I."/>
            <person name="Stenlid J."/>
            <person name="Wiebenga A."/>
            <person name="Xie X."/>
            <person name="Kues U."/>
            <person name="Hibbett D.S."/>
            <person name="Hoffmeister D."/>
            <person name="Hogberg N."/>
            <person name="Martin F."/>
            <person name="Grigoriev I.V."/>
            <person name="Watkinson S.C."/>
        </authorList>
    </citation>
    <scope>NUCLEOTIDE SEQUENCE</scope>
    <source>
        <strain evidence="2">S7.9</strain>
    </source>
</reference>
<feature type="region of interest" description="Disordered" evidence="1">
    <location>
        <begin position="81"/>
        <end position="112"/>
    </location>
</feature>
<gene>
    <name evidence="2" type="ORF">SERLADRAFT_432956</name>
</gene>
<organism>
    <name type="scientific">Serpula lacrymans var. lacrymans (strain S7.9)</name>
    <name type="common">Dry rot fungus</name>
    <dbReference type="NCBI Taxonomy" id="578457"/>
    <lineage>
        <taxon>Eukaryota</taxon>
        <taxon>Fungi</taxon>
        <taxon>Dikarya</taxon>
        <taxon>Basidiomycota</taxon>
        <taxon>Agaricomycotina</taxon>
        <taxon>Agaricomycetes</taxon>
        <taxon>Agaricomycetidae</taxon>
        <taxon>Boletales</taxon>
        <taxon>Coniophorineae</taxon>
        <taxon>Serpulaceae</taxon>
        <taxon>Serpula</taxon>
    </lineage>
</organism>
<accession>F8NI53</accession>
<name>F8NI53_SERL9</name>
<proteinExistence type="predicted"/>